<dbReference type="GeneID" id="38134285"/>
<gene>
    <name evidence="1" type="ORF">BDQ94DRAFT_141940</name>
</gene>
<sequence length="149" mass="16383">MVWAERAMSNQTNHGAGTGDHCSTVSRNLGSTASRACISFLCFSVPFSPGCPSISLIWFSLLSPALCIEKRSRLCRFVIPTWALDPAVRCRPVQEWRVILQLWETNSLGGPRKSELWEGGSPCSGQLNVQLPSARNLKAQAGQWIGCYN</sequence>
<evidence type="ECO:0000313" key="1">
    <source>
        <dbReference type="EMBL" id="RDH34041.1"/>
    </source>
</evidence>
<dbReference type="RefSeq" id="XP_026627063.1">
    <property type="nucleotide sequence ID" value="XM_026765929.1"/>
</dbReference>
<keyword evidence="2" id="KW-1185">Reference proteome</keyword>
<dbReference type="Proteomes" id="UP000253729">
    <property type="component" value="Unassembled WGS sequence"/>
</dbReference>
<protein>
    <submittedName>
        <fullName evidence="1">Uncharacterized protein</fullName>
    </submittedName>
</protein>
<proteinExistence type="predicted"/>
<evidence type="ECO:0000313" key="2">
    <source>
        <dbReference type="Proteomes" id="UP000253729"/>
    </source>
</evidence>
<name>A0A3F3Q4J3_9EURO</name>
<accession>A0A3F3Q4J3</accession>
<reference evidence="1 2" key="1">
    <citation type="submission" date="2018-07" db="EMBL/GenBank/DDBJ databases">
        <title>The genomes of Aspergillus section Nigri reveals drivers in fungal speciation.</title>
        <authorList>
            <consortium name="DOE Joint Genome Institute"/>
            <person name="Vesth T.C."/>
            <person name="Nybo J."/>
            <person name="Theobald S."/>
            <person name="Brandl J."/>
            <person name="Frisvad J.C."/>
            <person name="Nielsen K.F."/>
            <person name="Lyhne E.K."/>
            <person name="Kogle M.E."/>
            <person name="Kuo A."/>
            <person name="Riley R."/>
            <person name="Clum A."/>
            <person name="Nolan M."/>
            <person name="Lipzen A."/>
            <person name="Salamov A."/>
            <person name="Henrissat B."/>
            <person name="Wiebenga A."/>
            <person name="De vries R.P."/>
            <person name="Grigoriev I.V."/>
            <person name="Mortensen U.H."/>
            <person name="Andersen M.R."/>
            <person name="Baker S.E."/>
        </authorList>
    </citation>
    <scope>NUCLEOTIDE SEQUENCE [LARGE SCALE GENOMIC DNA]</scope>
    <source>
        <strain evidence="1 2">CBS 139.54b</strain>
    </source>
</reference>
<dbReference type="EMBL" id="KZ852044">
    <property type="protein sequence ID" value="RDH34041.1"/>
    <property type="molecule type" value="Genomic_DNA"/>
</dbReference>
<dbReference type="AlphaFoldDB" id="A0A3F3Q4J3"/>
<organism evidence="1 2">
    <name type="scientific">Aspergillus welwitschiae</name>
    <dbReference type="NCBI Taxonomy" id="1341132"/>
    <lineage>
        <taxon>Eukaryota</taxon>
        <taxon>Fungi</taxon>
        <taxon>Dikarya</taxon>
        <taxon>Ascomycota</taxon>
        <taxon>Pezizomycotina</taxon>
        <taxon>Eurotiomycetes</taxon>
        <taxon>Eurotiomycetidae</taxon>
        <taxon>Eurotiales</taxon>
        <taxon>Aspergillaceae</taxon>
        <taxon>Aspergillus</taxon>
        <taxon>Aspergillus subgen. Circumdati</taxon>
    </lineage>
</organism>